<organism evidence="1 2">
    <name type="scientific">Candidatus Magnetominusculus xianensis</name>
    <dbReference type="NCBI Taxonomy" id="1748249"/>
    <lineage>
        <taxon>Bacteria</taxon>
        <taxon>Pseudomonadati</taxon>
        <taxon>Nitrospirota</taxon>
        <taxon>Nitrospiria</taxon>
        <taxon>Nitrospirales</taxon>
        <taxon>Nitrospiraceae</taxon>
        <taxon>Candidatus Magnetominusculus</taxon>
    </lineage>
</organism>
<evidence type="ECO:0000313" key="2">
    <source>
        <dbReference type="Proteomes" id="UP000060487"/>
    </source>
</evidence>
<proteinExistence type="predicted"/>
<accession>A0ABR5SHV0</accession>
<protein>
    <submittedName>
        <fullName evidence="1">Uncharacterized protein</fullName>
    </submittedName>
</protein>
<comment type="caution">
    <text evidence="1">The sequence shown here is derived from an EMBL/GenBank/DDBJ whole genome shotgun (WGS) entry which is preliminary data.</text>
</comment>
<name>A0ABR5SHV0_9BACT</name>
<gene>
    <name evidence="1" type="ORF">ASN18_1182</name>
</gene>
<dbReference type="EMBL" id="LNQR01000036">
    <property type="protein sequence ID" value="KWT90175.1"/>
    <property type="molecule type" value="Genomic_DNA"/>
</dbReference>
<sequence length="39" mass="4718">MCDKNEQMEMDIEASQCVCNMEWRAIKREDESDDYRCVL</sequence>
<dbReference type="Proteomes" id="UP000060487">
    <property type="component" value="Unassembled WGS sequence"/>
</dbReference>
<reference evidence="1 2" key="1">
    <citation type="submission" date="2015-11" db="EMBL/GenBank/DDBJ databases">
        <authorList>
            <person name="Lin W."/>
        </authorList>
    </citation>
    <scope>NUCLEOTIDE SEQUENCE [LARGE SCALE GENOMIC DNA]</scope>
    <source>
        <strain evidence="1 2">HCH-1</strain>
    </source>
</reference>
<keyword evidence="2" id="KW-1185">Reference proteome</keyword>
<evidence type="ECO:0000313" key="1">
    <source>
        <dbReference type="EMBL" id="KWT90175.1"/>
    </source>
</evidence>